<accession>E6PCH5</accession>
<dbReference type="PANTHER" id="PTHR39966:SF1">
    <property type="entry name" value="HEMERYTHRIN-LIKE DOMAIN-CONTAINING PROTEIN"/>
    <property type="match status" value="1"/>
</dbReference>
<feature type="domain" description="Hemerythrin-like" evidence="1">
    <location>
        <begin position="6"/>
        <end position="124"/>
    </location>
</feature>
<organism evidence="2">
    <name type="scientific">mine drainage metagenome</name>
    <dbReference type="NCBI Taxonomy" id="410659"/>
    <lineage>
        <taxon>unclassified sequences</taxon>
        <taxon>metagenomes</taxon>
        <taxon>ecological metagenomes</taxon>
    </lineage>
</organism>
<dbReference type="AlphaFoldDB" id="E6PCH5"/>
<dbReference type="Gene3D" id="1.20.120.520">
    <property type="entry name" value="nmb1532 protein domain like"/>
    <property type="match status" value="1"/>
</dbReference>
<evidence type="ECO:0000313" key="2">
    <source>
        <dbReference type="EMBL" id="CBH74159.1"/>
    </source>
</evidence>
<dbReference type="GO" id="GO:0005886">
    <property type="term" value="C:plasma membrane"/>
    <property type="evidence" value="ECO:0007669"/>
    <property type="project" value="TreeGrafter"/>
</dbReference>
<protein>
    <submittedName>
        <fullName evidence="2">Putative Hemerythrin HHE cation binding domain protein</fullName>
    </submittedName>
</protein>
<dbReference type="EMBL" id="CABL01000001">
    <property type="protein sequence ID" value="CBH74159.1"/>
    <property type="molecule type" value="Genomic_DNA"/>
</dbReference>
<sequence>MKEGLGVLREEHRRILEVFDRFEQSCAAPNEPSPEYVDEILAFIQIYIDANHHGKEERALFRATEAHPWLNGFALLFTEQHEEGRGLVRAVARARERGQSGLAELRSFVEYLREHIARENEALFVTMEQALDENSSRDLAERFAEIEREVIRRWRIAEPDEEHRPIGDLRRWGSLLARS</sequence>
<proteinExistence type="predicted"/>
<dbReference type="InterPro" id="IPR012312">
    <property type="entry name" value="Hemerythrin-like"/>
</dbReference>
<gene>
    <name evidence="2" type="ORF">CARN1_2046</name>
</gene>
<reference evidence="2" key="1">
    <citation type="submission" date="2009-10" db="EMBL/GenBank/DDBJ databases">
        <title>Diversity of trophic interactions inside an arsenic-rich microbial ecosystem.</title>
        <authorList>
            <person name="Bertin P.N."/>
            <person name="Heinrich-Salmeron A."/>
            <person name="Pelletier E."/>
            <person name="Goulhen-Chollet F."/>
            <person name="Arsene-Ploetze F."/>
            <person name="Gallien S."/>
            <person name="Calteau A."/>
            <person name="Vallenet D."/>
            <person name="Casiot C."/>
            <person name="Chane-Woon-Ming B."/>
            <person name="Giloteaux L."/>
            <person name="Barakat M."/>
            <person name="Bonnefoy V."/>
            <person name="Bruneel O."/>
            <person name="Chandler M."/>
            <person name="Cleiss J."/>
            <person name="Duran R."/>
            <person name="Elbaz-Poulichet F."/>
            <person name="Fonknechten N."/>
            <person name="Lauga B."/>
            <person name="Mornico D."/>
            <person name="Ortet P."/>
            <person name="Schaeffer C."/>
            <person name="Siguier P."/>
            <person name="Alexander Thil Smith A."/>
            <person name="Van Dorsselaer A."/>
            <person name="Weissenbach J."/>
            <person name="Medigue C."/>
            <person name="Le Paslier D."/>
        </authorList>
    </citation>
    <scope>NUCLEOTIDE SEQUENCE</scope>
</reference>
<name>E6PCH5_9ZZZZ</name>
<evidence type="ECO:0000259" key="1">
    <source>
        <dbReference type="Pfam" id="PF01814"/>
    </source>
</evidence>
<dbReference type="PANTHER" id="PTHR39966">
    <property type="entry name" value="BLL2471 PROTEIN-RELATED"/>
    <property type="match status" value="1"/>
</dbReference>
<dbReference type="Pfam" id="PF01814">
    <property type="entry name" value="Hemerythrin"/>
    <property type="match status" value="1"/>
</dbReference>
<comment type="caution">
    <text evidence="2">The sequence shown here is derived from an EMBL/GenBank/DDBJ whole genome shotgun (WGS) entry which is preliminary data.</text>
</comment>